<dbReference type="EMBL" id="OX395139">
    <property type="protein sequence ID" value="CAI5792684.1"/>
    <property type="molecule type" value="Genomic_DNA"/>
</dbReference>
<feature type="compositionally biased region" description="Basic and acidic residues" evidence="1">
    <location>
        <begin position="151"/>
        <end position="166"/>
    </location>
</feature>
<accession>A0AA35PLM6</accession>
<evidence type="ECO:0000313" key="3">
    <source>
        <dbReference type="Proteomes" id="UP001178461"/>
    </source>
</evidence>
<feature type="region of interest" description="Disordered" evidence="1">
    <location>
        <begin position="178"/>
        <end position="201"/>
    </location>
</feature>
<name>A0AA35PLM6_9SAUR</name>
<protein>
    <submittedName>
        <fullName evidence="2">Uncharacterized protein</fullName>
    </submittedName>
</protein>
<feature type="compositionally biased region" description="Low complexity" evidence="1">
    <location>
        <begin position="90"/>
        <end position="114"/>
    </location>
</feature>
<organism evidence="2 3">
    <name type="scientific">Podarcis lilfordi</name>
    <name type="common">Lilford's wall lizard</name>
    <dbReference type="NCBI Taxonomy" id="74358"/>
    <lineage>
        <taxon>Eukaryota</taxon>
        <taxon>Metazoa</taxon>
        <taxon>Chordata</taxon>
        <taxon>Craniata</taxon>
        <taxon>Vertebrata</taxon>
        <taxon>Euteleostomi</taxon>
        <taxon>Lepidosauria</taxon>
        <taxon>Squamata</taxon>
        <taxon>Bifurcata</taxon>
        <taxon>Unidentata</taxon>
        <taxon>Episquamata</taxon>
        <taxon>Laterata</taxon>
        <taxon>Lacertibaenia</taxon>
        <taxon>Lacertidae</taxon>
        <taxon>Podarcis</taxon>
    </lineage>
</organism>
<dbReference type="AlphaFoldDB" id="A0AA35PLM6"/>
<reference evidence="2" key="1">
    <citation type="submission" date="2022-12" db="EMBL/GenBank/DDBJ databases">
        <authorList>
            <person name="Alioto T."/>
            <person name="Alioto T."/>
            <person name="Gomez Garrido J."/>
        </authorList>
    </citation>
    <scope>NUCLEOTIDE SEQUENCE</scope>
</reference>
<keyword evidence="3" id="KW-1185">Reference proteome</keyword>
<evidence type="ECO:0000313" key="2">
    <source>
        <dbReference type="EMBL" id="CAI5792684.1"/>
    </source>
</evidence>
<proteinExistence type="predicted"/>
<feature type="region of interest" description="Disordered" evidence="1">
    <location>
        <begin position="70"/>
        <end position="166"/>
    </location>
</feature>
<gene>
    <name evidence="2" type="ORF">PODLI_1B038336</name>
</gene>
<dbReference type="Proteomes" id="UP001178461">
    <property type="component" value="Chromosome 14"/>
</dbReference>
<feature type="compositionally biased region" description="Low complexity" evidence="1">
    <location>
        <begin position="122"/>
        <end position="148"/>
    </location>
</feature>
<sequence>MLIEALSPDKGRISKGDNEFQIKMKSGFFLSFSVLPLKYFGANVFPRPETNIGLDLAPVPESVNTWAQDFKNKKMMRDTDKSQGEEGSVHSNASSHSASEEASGSDSASQSDSEQGSEHGSESNSSSETSESQSESESGSTGSKSQQTPLEAKEKPTSKKERLADVKKMWEEYPDVYGVRRSNRSRQEPSRFNINEEFCQH</sequence>
<feature type="compositionally biased region" description="Basic and acidic residues" evidence="1">
    <location>
        <begin position="70"/>
        <end position="88"/>
    </location>
</feature>
<evidence type="ECO:0000256" key="1">
    <source>
        <dbReference type="SAM" id="MobiDB-lite"/>
    </source>
</evidence>